<name>A0A498C7B0_9GAMM</name>
<dbReference type="PANTHER" id="PTHR43284">
    <property type="entry name" value="ASPARAGINE SYNTHETASE (GLUTAMINE-HYDROLYZING)"/>
    <property type="match status" value="1"/>
</dbReference>
<evidence type="ECO:0000259" key="4">
    <source>
        <dbReference type="Pfam" id="PF00733"/>
    </source>
</evidence>
<proteinExistence type="predicted"/>
<dbReference type="EMBL" id="RCDA01000001">
    <property type="protein sequence ID" value="RLK51642.1"/>
    <property type="molecule type" value="Genomic_DNA"/>
</dbReference>
<dbReference type="Gene3D" id="3.60.20.10">
    <property type="entry name" value="Glutamine Phosphoribosylpyrophosphate, subunit 1, domain 1"/>
    <property type="match status" value="1"/>
</dbReference>
<evidence type="ECO:0000313" key="5">
    <source>
        <dbReference type="EMBL" id="RLK51642.1"/>
    </source>
</evidence>
<evidence type="ECO:0000256" key="1">
    <source>
        <dbReference type="ARBA" id="ARBA00005187"/>
    </source>
</evidence>
<dbReference type="SUPFAM" id="SSF52402">
    <property type="entry name" value="Adenine nucleotide alpha hydrolases-like"/>
    <property type="match status" value="1"/>
</dbReference>
<comment type="pathway">
    <text evidence="1">Amino-acid biosynthesis; L-asparagine biosynthesis; L-asparagine from L-aspartate (L-Gln route): step 1/1.</text>
</comment>
<dbReference type="InterPro" id="IPR014729">
    <property type="entry name" value="Rossmann-like_a/b/a_fold"/>
</dbReference>
<dbReference type="AlphaFoldDB" id="A0A498C7B0"/>
<dbReference type="EC" id="6.3.5.4" evidence="2"/>
<dbReference type="SUPFAM" id="SSF56235">
    <property type="entry name" value="N-terminal nucleophile aminohydrolases (Ntn hydrolases)"/>
    <property type="match status" value="1"/>
</dbReference>
<dbReference type="PANTHER" id="PTHR43284:SF1">
    <property type="entry name" value="ASPARAGINE SYNTHETASE"/>
    <property type="match status" value="1"/>
</dbReference>
<dbReference type="InterPro" id="IPR029055">
    <property type="entry name" value="Ntn_hydrolases_N"/>
</dbReference>
<dbReference type="Proteomes" id="UP000275461">
    <property type="component" value="Unassembled WGS sequence"/>
</dbReference>
<comment type="catalytic activity">
    <reaction evidence="3">
        <text>L-aspartate + L-glutamine + ATP + H2O = L-asparagine + L-glutamate + AMP + diphosphate + H(+)</text>
        <dbReference type="Rhea" id="RHEA:12228"/>
        <dbReference type="ChEBI" id="CHEBI:15377"/>
        <dbReference type="ChEBI" id="CHEBI:15378"/>
        <dbReference type="ChEBI" id="CHEBI:29985"/>
        <dbReference type="ChEBI" id="CHEBI:29991"/>
        <dbReference type="ChEBI" id="CHEBI:30616"/>
        <dbReference type="ChEBI" id="CHEBI:33019"/>
        <dbReference type="ChEBI" id="CHEBI:58048"/>
        <dbReference type="ChEBI" id="CHEBI:58359"/>
        <dbReference type="ChEBI" id="CHEBI:456215"/>
        <dbReference type="EC" id="6.3.5.4"/>
    </reaction>
</comment>
<dbReference type="GO" id="GO:0004066">
    <property type="term" value="F:asparagine synthase (glutamine-hydrolyzing) activity"/>
    <property type="evidence" value="ECO:0007669"/>
    <property type="project" value="UniProtKB-EC"/>
</dbReference>
<reference evidence="5 6" key="1">
    <citation type="submission" date="2018-10" db="EMBL/GenBank/DDBJ databases">
        <title>Genomic Encyclopedia of Type Strains, Phase IV (KMG-IV): sequencing the most valuable type-strain genomes for metagenomic binning, comparative biology and taxonomic classification.</title>
        <authorList>
            <person name="Goeker M."/>
        </authorList>
    </citation>
    <scope>NUCLEOTIDE SEQUENCE [LARGE SCALE GENOMIC DNA]</scope>
    <source>
        <strain evidence="5 6">DSM 12769</strain>
    </source>
</reference>
<comment type="caution">
    <text evidence="5">The sequence shown here is derived from an EMBL/GenBank/DDBJ whole genome shotgun (WGS) entry which is preliminary data.</text>
</comment>
<sequence>MTPNIESLTDGERPFIAVDMKGSSIVQSGAPRCALGHKINSNSGSGLPEDGIFAEWGWDGENLTVRNDRYGIYPLFYAAKGRSLILSPSITKVLELGGAAELDYGALSVYFRLGFFLSDDTPFRDLKILPPSSRLTWCRGKLTLQTDERARPTPKPVSMEFDQIVDRYAELFSQAISRRLPNTNNVVLPLSGGRDSRHILLELSAQGCPPTRTVTVHGQPSIDDEDTRLASWVAEAVNIPHDRVSYPASHFAATMKDITLTELCSSSHAWLIPLAAYLASKQVSCTYDGLAGDILSSGLRTTEEKLRLARTGKMIELAKRLLDENNREPFIQSCFQDSFNKRATRDLAIAKVSEELKRHLGFADPISSFFFWNLTRRGIALLPFGIHRSVATVYCPFLDHDLFDFLVNVDPSYTSGKRLHDAVIHRYYPEYRNIPFEYHAAKKPSEHVQSRFYRRSAVEAIWYLLKNQKYQSCIVKKGRFLAMLCRDAMRKKSPKIWYLHPLIHGLEIERAIMR</sequence>
<dbReference type="OrthoDB" id="4897717at2"/>
<dbReference type="Pfam" id="PF00733">
    <property type="entry name" value="Asn_synthase"/>
    <property type="match status" value="1"/>
</dbReference>
<dbReference type="Gene3D" id="3.40.50.620">
    <property type="entry name" value="HUPs"/>
    <property type="match status" value="1"/>
</dbReference>
<accession>A0A498C7B0</accession>
<evidence type="ECO:0000256" key="2">
    <source>
        <dbReference type="ARBA" id="ARBA00012737"/>
    </source>
</evidence>
<keyword evidence="6" id="KW-1185">Reference proteome</keyword>
<gene>
    <name evidence="5" type="ORF">DFR31_1586</name>
</gene>
<dbReference type="InterPro" id="IPR001962">
    <property type="entry name" value="Asn_synthase"/>
</dbReference>
<protein>
    <recommendedName>
        <fullName evidence="2">asparagine synthase (glutamine-hydrolyzing)</fullName>
        <ecNumber evidence="2">6.3.5.4</ecNumber>
    </recommendedName>
</protein>
<evidence type="ECO:0000313" key="6">
    <source>
        <dbReference type="Proteomes" id="UP000275461"/>
    </source>
</evidence>
<dbReference type="InterPro" id="IPR051786">
    <property type="entry name" value="ASN_synthetase/amidase"/>
</dbReference>
<feature type="domain" description="Asparagine synthetase" evidence="4">
    <location>
        <begin position="168"/>
        <end position="416"/>
    </location>
</feature>
<organism evidence="5 6">
    <name type="scientific">Alkalispirillum mobile</name>
    <dbReference type="NCBI Taxonomy" id="85925"/>
    <lineage>
        <taxon>Bacteria</taxon>
        <taxon>Pseudomonadati</taxon>
        <taxon>Pseudomonadota</taxon>
        <taxon>Gammaproteobacteria</taxon>
        <taxon>Chromatiales</taxon>
        <taxon>Ectothiorhodospiraceae</taxon>
        <taxon>Alkalispirillum</taxon>
    </lineage>
</organism>
<dbReference type="GO" id="GO:0006529">
    <property type="term" value="P:asparagine biosynthetic process"/>
    <property type="evidence" value="ECO:0007669"/>
    <property type="project" value="InterPro"/>
</dbReference>
<evidence type="ECO:0000256" key="3">
    <source>
        <dbReference type="ARBA" id="ARBA00048741"/>
    </source>
</evidence>